<dbReference type="GO" id="GO:0016747">
    <property type="term" value="F:acyltransferase activity, transferring groups other than amino-acyl groups"/>
    <property type="evidence" value="ECO:0007669"/>
    <property type="project" value="InterPro"/>
</dbReference>
<keyword evidence="3" id="KW-1185">Reference proteome</keyword>
<dbReference type="InterPro" id="IPR016181">
    <property type="entry name" value="Acyl_CoA_acyltransferase"/>
</dbReference>
<dbReference type="PROSITE" id="PS51186">
    <property type="entry name" value="GNAT"/>
    <property type="match status" value="1"/>
</dbReference>
<dbReference type="EMBL" id="FNQF01000005">
    <property type="protein sequence ID" value="SEA41593.1"/>
    <property type="molecule type" value="Genomic_DNA"/>
</dbReference>
<dbReference type="Pfam" id="PF13673">
    <property type="entry name" value="Acetyltransf_10"/>
    <property type="match status" value="1"/>
</dbReference>
<dbReference type="InterPro" id="IPR000182">
    <property type="entry name" value="GNAT_dom"/>
</dbReference>
<organism evidence="2 3">
    <name type="scientific">Psychroflexus halocasei</name>
    <dbReference type="NCBI Taxonomy" id="908615"/>
    <lineage>
        <taxon>Bacteria</taxon>
        <taxon>Pseudomonadati</taxon>
        <taxon>Bacteroidota</taxon>
        <taxon>Flavobacteriia</taxon>
        <taxon>Flavobacteriales</taxon>
        <taxon>Flavobacteriaceae</taxon>
        <taxon>Psychroflexus</taxon>
    </lineage>
</organism>
<name>A0A1H4B0B8_9FLAO</name>
<dbReference type="CDD" id="cd04301">
    <property type="entry name" value="NAT_SF"/>
    <property type="match status" value="1"/>
</dbReference>
<dbReference type="Gene3D" id="3.40.630.30">
    <property type="match status" value="1"/>
</dbReference>
<evidence type="ECO:0000259" key="1">
    <source>
        <dbReference type="PROSITE" id="PS51186"/>
    </source>
</evidence>
<reference evidence="2 3" key="1">
    <citation type="submission" date="2016-10" db="EMBL/GenBank/DDBJ databases">
        <authorList>
            <person name="de Groot N.N."/>
        </authorList>
    </citation>
    <scope>NUCLEOTIDE SEQUENCE [LARGE SCALE GENOMIC DNA]</scope>
    <source>
        <strain evidence="2 3">DSM 23581</strain>
    </source>
</reference>
<accession>A0A1H4B0B8</accession>
<feature type="domain" description="N-acetyltransferase" evidence="1">
    <location>
        <begin position="1"/>
        <end position="143"/>
    </location>
</feature>
<keyword evidence="2" id="KW-0808">Transferase</keyword>
<dbReference type="SUPFAM" id="SSF55729">
    <property type="entry name" value="Acyl-CoA N-acyltransferases (Nat)"/>
    <property type="match status" value="1"/>
</dbReference>
<protein>
    <submittedName>
        <fullName evidence="2">Acetyltransferase (GNAT) domain-containing protein</fullName>
    </submittedName>
</protein>
<dbReference type="STRING" id="908615.SAMN05421540_105213"/>
<gene>
    <name evidence="2" type="ORF">SAMN05421540_105213</name>
</gene>
<evidence type="ECO:0000313" key="3">
    <source>
        <dbReference type="Proteomes" id="UP000198820"/>
    </source>
</evidence>
<evidence type="ECO:0000313" key="2">
    <source>
        <dbReference type="EMBL" id="SEA41593.1"/>
    </source>
</evidence>
<proteinExistence type="predicted"/>
<sequence>MKFKLLASQEILQLRQKVLRPGKPIESCYFENDDIESTQHLGAFFEDKLVGIISLFKNRHHLFKTQNQIQLRGMAVEPDNQKKGFGQKLLCEAIKSTKSNDLIWCNARVSASTFYEKNGFVKASDVFNIENVGLHVVMKYIRK</sequence>
<dbReference type="RefSeq" id="WP_093244142.1">
    <property type="nucleotide sequence ID" value="NZ_FNQF01000005.1"/>
</dbReference>
<dbReference type="AlphaFoldDB" id="A0A1H4B0B8"/>
<dbReference type="Proteomes" id="UP000198820">
    <property type="component" value="Unassembled WGS sequence"/>
</dbReference>